<keyword evidence="2" id="KW-1185">Reference proteome</keyword>
<evidence type="ECO:0000313" key="2">
    <source>
        <dbReference type="Proteomes" id="UP000789920"/>
    </source>
</evidence>
<organism evidence="1 2">
    <name type="scientific">Racocetra persica</name>
    <dbReference type="NCBI Taxonomy" id="160502"/>
    <lineage>
        <taxon>Eukaryota</taxon>
        <taxon>Fungi</taxon>
        <taxon>Fungi incertae sedis</taxon>
        <taxon>Mucoromycota</taxon>
        <taxon>Glomeromycotina</taxon>
        <taxon>Glomeromycetes</taxon>
        <taxon>Diversisporales</taxon>
        <taxon>Gigasporaceae</taxon>
        <taxon>Racocetra</taxon>
    </lineage>
</organism>
<proteinExistence type="predicted"/>
<dbReference type="Proteomes" id="UP000789920">
    <property type="component" value="Unassembled WGS sequence"/>
</dbReference>
<comment type="caution">
    <text evidence="1">The sequence shown here is derived from an EMBL/GenBank/DDBJ whole genome shotgun (WGS) entry which is preliminary data.</text>
</comment>
<reference evidence="1" key="1">
    <citation type="submission" date="2021-06" db="EMBL/GenBank/DDBJ databases">
        <authorList>
            <person name="Kallberg Y."/>
            <person name="Tangrot J."/>
            <person name="Rosling A."/>
        </authorList>
    </citation>
    <scope>NUCLEOTIDE SEQUENCE</scope>
    <source>
        <strain evidence="1">MA461A</strain>
    </source>
</reference>
<dbReference type="EMBL" id="CAJVQC010023898">
    <property type="protein sequence ID" value="CAG8724341.1"/>
    <property type="molecule type" value="Genomic_DNA"/>
</dbReference>
<name>A0ACA9PXF4_9GLOM</name>
<evidence type="ECO:0000313" key="1">
    <source>
        <dbReference type="EMBL" id="CAG8724341.1"/>
    </source>
</evidence>
<sequence>NSSNISIIQIYEDKLEISQEAYNSDEDNFFNTYESETNLDEIESYYIDDKLGQYQEIQYEIDTSNARPIKQSAYQALPNKQDFLNKEIEKLLNN</sequence>
<feature type="non-terminal residue" evidence="1">
    <location>
        <position position="94"/>
    </location>
</feature>
<feature type="non-terminal residue" evidence="1">
    <location>
        <position position="1"/>
    </location>
</feature>
<accession>A0ACA9PXF4</accession>
<gene>
    <name evidence="1" type="ORF">RPERSI_LOCUS11569</name>
</gene>
<protein>
    <submittedName>
        <fullName evidence="1">31754_t:CDS:1</fullName>
    </submittedName>
</protein>